<reference evidence="2" key="1">
    <citation type="submission" date="2014-08" db="EMBL/GenBank/DDBJ databases">
        <authorList>
            <person name="Moulin L."/>
        </authorList>
    </citation>
    <scope>NUCLEOTIDE SEQUENCE [LARGE SCALE GENOMIC DNA]</scope>
</reference>
<protein>
    <submittedName>
        <fullName evidence="1">Uncharacterized protein</fullName>
    </submittedName>
</protein>
<proteinExistence type="predicted"/>
<organism evidence="1 2">
    <name type="scientific">Mesorhizobium plurifarium</name>
    <dbReference type="NCBI Taxonomy" id="69974"/>
    <lineage>
        <taxon>Bacteria</taxon>
        <taxon>Pseudomonadati</taxon>
        <taxon>Pseudomonadota</taxon>
        <taxon>Alphaproteobacteria</taxon>
        <taxon>Hyphomicrobiales</taxon>
        <taxon>Phyllobacteriaceae</taxon>
        <taxon>Mesorhizobium</taxon>
    </lineage>
</organism>
<dbReference type="AlphaFoldDB" id="A0A090DL37"/>
<keyword evidence="2" id="KW-1185">Reference proteome</keyword>
<sequence length="94" mass="10226">MEPRQRQQSKIGGCAADNALRLTKSSIRAASSALKVTPRTFANFAPERYQAAEFCPALGLMNPLGIKFGSDTDREPQALNQIGSKIMFPIGSKR</sequence>
<accession>A0A090DL37</accession>
<name>A0A090DL37_MESPL</name>
<dbReference type="EMBL" id="CCMZ01000007">
    <property type="protein sequence ID" value="CDX14286.1"/>
    <property type="molecule type" value="Genomic_DNA"/>
</dbReference>
<evidence type="ECO:0000313" key="2">
    <source>
        <dbReference type="Proteomes" id="UP000045285"/>
    </source>
</evidence>
<gene>
    <name evidence="1" type="ORF">MPL3356_150287</name>
</gene>
<dbReference type="Proteomes" id="UP000045285">
    <property type="component" value="Unassembled WGS sequence"/>
</dbReference>
<evidence type="ECO:0000313" key="1">
    <source>
        <dbReference type="EMBL" id="CDX14286.1"/>
    </source>
</evidence>